<accession>A0A0R3PYP8</accession>
<dbReference type="PROSITE" id="PS00616">
    <property type="entry name" value="HIS_ACID_PHOSPHAT_1"/>
    <property type="match status" value="1"/>
</dbReference>
<sequence>LPSVSKSPRFVLVLGYLVKHFCSAARKLVFVQAIWRHGDRAPQSLPYPNDPYKERAWRRGWSQLTNVSLFKLYCDYISLQVYIRSSDSDRALTSAQAFLSGFYPAKGCFKWERGNHWQPIPIHSATPDEPDLLLKPTSADCKNLDKLVDEEEAKQAKHYEEVYKDMFKFLGERTGIANFSYENVNDIYDVKREQPRWVFRRWSKYNNRSTMEIMSELRRIRRITKFNSATKAKHDGTLLSLMYAMGVANDQMIPYASSFIMEIYNVIYS</sequence>
<dbReference type="Pfam" id="PF00328">
    <property type="entry name" value="His_Phos_2"/>
    <property type="match status" value="1"/>
</dbReference>
<dbReference type="Gene3D" id="3.40.50.1240">
    <property type="entry name" value="Phosphoglycerate mutase-like"/>
    <property type="match status" value="2"/>
</dbReference>
<dbReference type="SUPFAM" id="SSF53254">
    <property type="entry name" value="Phosphoglycerate mutase-like"/>
    <property type="match status" value="1"/>
</dbReference>
<reference evidence="3" key="1">
    <citation type="submission" date="2017-02" db="UniProtKB">
        <authorList>
            <consortium name="WormBaseParasite"/>
        </authorList>
    </citation>
    <scope>IDENTIFICATION</scope>
</reference>
<evidence type="ECO:0000256" key="1">
    <source>
        <dbReference type="ARBA" id="ARBA00000032"/>
    </source>
</evidence>
<name>A0A0R3PYP8_ANGCS</name>
<dbReference type="InterPro" id="IPR050645">
    <property type="entry name" value="Histidine_acid_phosphatase"/>
</dbReference>
<dbReference type="InterPro" id="IPR033379">
    <property type="entry name" value="Acid_Pase_AS"/>
</dbReference>
<dbReference type="InterPro" id="IPR000560">
    <property type="entry name" value="His_Pase_clade-2"/>
</dbReference>
<dbReference type="OMA" id="VANDQMI"/>
<dbReference type="GO" id="GO:0003993">
    <property type="term" value="F:acid phosphatase activity"/>
    <property type="evidence" value="ECO:0007669"/>
    <property type="project" value="UniProtKB-EC"/>
</dbReference>
<protein>
    <submittedName>
        <fullName evidence="3">Lysosomal acid phosphatase</fullName>
    </submittedName>
</protein>
<comment type="catalytic activity">
    <reaction evidence="1">
        <text>a phosphate monoester + H2O = an alcohol + phosphate</text>
        <dbReference type="Rhea" id="RHEA:15017"/>
        <dbReference type="ChEBI" id="CHEBI:15377"/>
        <dbReference type="ChEBI" id="CHEBI:30879"/>
        <dbReference type="ChEBI" id="CHEBI:43474"/>
        <dbReference type="ChEBI" id="CHEBI:67140"/>
        <dbReference type="EC" id="3.1.3.2"/>
    </reaction>
</comment>
<dbReference type="AlphaFoldDB" id="A0A0R3PYP8"/>
<dbReference type="CDD" id="cd07061">
    <property type="entry name" value="HP_HAP_like"/>
    <property type="match status" value="1"/>
</dbReference>
<comment type="similarity">
    <text evidence="2">Belongs to the histidine acid phosphatase family.</text>
</comment>
<evidence type="ECO:0000313" key="3">
    <source>
        <dbReference type="WBParaSite" id="ACOC_0001157601-mRNA-1"/>
    </source>
</evidence>
<evidence type="ECO:0000256" key="2">
    <source>
        <dbReference type="ARBA" id="ARBA00005375"/>
    </source>
</evidence>
<dbReference type="PANTHER" id="PTHR11567">
    <property type="entry name" value="ACID PHOSPHATASE-RELATED"/>
    <property type="match status" value="1"/>
</dbReference>
<proteinExistence type="inferred from homology"/>
<dbReference type="InterPro" id="IPR029033">
    <property type="entry name" value="His_PPase_superfam"/>
</dbReference>
<dbReference type="PANTHER" id="PTHR11567:SF34">
    <property type="entry name" value="INTESTINAL ACID PHOSPHATASE"/>
    <property type="match status" value="1"/>
</dbReference>
<dbReference type="WBParaSite" id="ACOC_0001157601-mRNA-1">
    <property type="protein sequence ID" value="ACOC_0001157601-mRNA-1"/>
    <property type="gene ID" value="ACOC_0001157601"/>
</dbReference>
<organism evidence="3">
    <name type="scientific">Angiostrongylus costaricensis</name>
    <name type="common">Nematode worm</name>
    <dbReference type="NCBI Taxonomy" id="334426"/>
    <lineage>
        <taxon>Eukaryota</taxon>
        <taxon>Metazoa</taxon>
        <taxon>Ecdysozoa</taxon>
        <taxon>Nematoda</taxon>
        <taxon>Chromadorea</taxon>
        <taxon>Rhabditida</taxon>
        <taxon>Rhabditina</taxon>
        <taxon>Rhabditomorpha</taxon>
        <taxon>Strongyloidea</taxon>
        <taxon>Metastrongylidae</taxon>
        <taxon>Angiostrongylus</taxon>
    </lineage>
</organism>